<reference evidence="1" key="1">
    <citation type="submission" date="2021-02" db="EMBL/GenBank/DDBJ databases">
        <authorList>
            <person name="Nowell W R."/>
        </authorList>
    </citation>
    <scope>NUCLEOTIDE SEQUENCE</scope>
</reference>
<protein>
    <submittedName>
        <fullName evidence="1">Uncharacterized protein</fullName>
    </submittedName>
</protein>
<gene>
    <name evidence="1" type="ORF">OVA965_LOCUS24517</name>
    <name evidence="2" type="ORF">TMI583_LOCUS25237</name>
</gene>
<accession>A0A8S2EQM0</accession>
<proteinExistence type="predicted"/>
<dbReference type="Gene3D" id="1.25.40.10">
    <property type="entry name" value="Tetratricopeptide repeat domain"/>
    <property type="match status" value="1"/>
</dbReference>
<name>A0A8S2EQM0_9BILA</name>
<organism evidence="1 3">
    <name type="scientific">Didymodactylos carnosus</name>
    <dbReference type="NCBI Taxonomy" id="1234261"/>
    <lineage>
        <taxon>Eukaryota</taxon>
        <taxon>Metazoa</taxon>
        <taxon>Spiralia</taxon>
        <taxon>Gnathifera</taxon>
        <taxon>Rotifera</taxon>
        <taxon>Eurotatoria</taxon>
        <taxon>Bdelloidea</taxon>
        <taxon>Philodinida</taxon>
        <taxon>Philodinidae</taxon>
        <taxon>Didymodactylos</taxon>
    </lineage>
</organism>
<evidence type="ECO:0000313" key="3">
    <source>
        <dbReference type="Proteomes" id="UP000677228"/>
    </source>
</evidence>
<dbReference type="Proteomes" id="UP000677228">
    <property type="component" value="Unassembled WGS sequence"/>
</dbReference>
<comment type="caution">
    <text evidence="1">The sequence shown here is derived from an EMBL/GenBank/DDBJ whole genome shotgun (WGS) entry which is preliminary data.</text>
</comment>
<sequence length="270" mass="30447">MSRKQRSGKQLSPGSNFFTVLSALALLDDDTSVIDKLKQTSVTSGIEIKDDIEPIDDDNVAAAKRLKELADNAHNRKDFEAIKHYTQAIVLSGLPDKDRAILYYNRISIEQSEKKLRQRIIQNDPGQAAVFTGHQYPAEKLQLPCFLAYESNNKLLLTQIYNFQSTTDDSITPTTTSITMSIKAKSRLSDPCQTEIIEAQRKSNTIFRCRINTAVMSTVKPLFQQQSPESLIGLKLITLKEMDPTKDLVYNGYTLSLTMNQVSITHQLDW</sequence>
<dbReference type="EMBL" id="CAJNOK010014810">
    <property type="protein sequence ID" value="CAF1212347.1"/>
    <property type="molecule type" value="Genomic_DNA"/>
</dbReference>
<dbReference type="AlphaFoldDB" id="A0A8S2EQM0"/>
<dbReference type="Proteomes" id="UP000682733">
    <property type="component" value="Unassembled WGS sequence"/>
</dbReference>
<evidence type="ECO:0000313" key="1">
    <source>
        <dbReference type="EMBL" id="CAF1212347.1"/>
    </source>
</evidence>
<dbReference type="InterPro" id="IPR011990">
    <property type="entry name" value="TPR-like_helical_dom_sf"/>
</dbReference>
<dbReference type="EMBL" id="CAJOBA010036345">
    <property type="protein sequence ID" value="CAF4021271.1"/>
    <property type="molecule type" value="Genomic_DNA"/>
</dbReference>
<evidence type="ECO:0000313" key="2">
    <source>
        <dbReference type="EMBL" id="CAF4021271.1"/>
    </source>
</evidence>